<gene>
    <name evidence="2" type="ORF">BDQ12DRAFT_686489</name>
</gene>
<dbReference type="AlphaFoldDB" id="A0A5C3LVU9"/>
<sequence length="188" mass="20567">MAPIPVDLESGFTLPLPVAFLMIFHAISSLVRAGGLISLRKYNNTESLTEIGTLAVNDANHPLFVSIQRRIFAIKIAGYLSLALALKIVTACLLFFPGLPTSIVVLYSVDSIVALSLWALNAYSAGKYKNHCALTELIDSYRRFESAYKTLALNAEHASDTFCDSESTVLIDEKDRLLLENLRAMGIA</sequence>
<keyword evidence="1" id="KW-1133">Transmembrane helix</keyword>
<proteinExistence type="predicted"/>
<dbReference type="Proteomes" id="UP000308652">
    <property type="component" value="Unassembled WGS sequence"/>
</dbReference>
<feature type="transmembrane region" description="Helical" evidence="1">
    <location>
        <begin position="76"/>
        <end position="96"/>
    </location>
</feature>
<name>A0A5C3LVU9_9AGAR</name>
<feature type="transmembrane region" description="Helical" evidence="1">
    <location>
        <begin position="102"/>
        <end position="120"/>
    </location>
</feature>
<evidence type="ECO:0000313" key="2">
    <source>
        <dbReference type="EMBL" id="TFK36493.1"/>
    </source>
</evidence>
<keyword evidence="3" id="KW-1185">Reference proteome</keyword>
<evidence type="ECO:0000256" key="1">
    <source>
        <dbReference type="SAM" id="Phobius"/>
    </source>
</evidence>
<organism evidence="2 3">
    <name type="scientific">Crucibulum laeve</name>
    <dbReference type="NCBI Taxonomy" id="68775"/>
    <lineage>
        <taxon>Eukaryota</taxon>
        <taxon>Fungi</taxon>
        <taxon>Dikarya</taxon>
        <taxon>Basidiomycota</taxon>
        <taxon>Agaricomycotina</taxon>
        <taxon>Agaricomycetes</taxon>
        <taxon>Agaricomycetidae</taxon>
        <taxon>Agaricales</taxon>
        <taxon>Agaricineae</taxon>
        <taxon>Nidulariaceae</taxon>
        <taxon>Crucibulum</taxon>
    </lineage>
</organism>
<feature type="transmembrane region" description="Helical" evidence="1">
    <location>
        <begin position="12"/>
        <end position="31"/>
    </location>
</feature>
<keyword evidence="1" id="KW-0472">Membrane</keyword>
<protein>
    <submittedName>
        <fullName evidence="2">Uncharacterized protein</fullName>
    </submittedName>
</protein>
<keyword evidence="1" id="KW-0812">Transmembrane</keyword>
<evidence type="ECO:0000313" key="3">
    <source>
        <dbReference type="Proteomes" id="UP000308652"/>
    </source>
</evidence>
<reference evidence="2 3" key="1">
    <citation type="journal article" date="2019" name="Nat. Ecol. Evol.">
        <title>Megaphylogeny resolves global patterns of mushroom evolution.</title>
        <authorList>
            <person name="Varga T."/>
            <person name="Krizsan K."/>
            <person name="Foldi C."/>
            <person name="Dima B."/>
            <person name="Sanchez-Garcia M."/>
            <person name="Sanchez-Ramirez S."/>
            <person name="Szollosi G.J."/>
            <person name="Szarkandi J.G."/>
            <person name="Papp V."/>
            <person name="Albert L."/>
            <person name="Andreopoulos W."/>
            <person name="Angelini C."/>
            <person name="Antonin V."/>
            <person name="Barry K.W."/>
            <person name="Bougher N.L."/>
            <person name="Buchanan P."/>
            <person name="Buyck B."/>
            <person name="Bense V."/>
            <person name="Catcheside P."/>
            <person name="Chovatia M."/>
            <person name="Cooper J."/>
            <person name="Damon W."/>
            <person name="Desjardin D."/>
            <person name="Finy P."/>
            <person name="Geml J."/>
            <person name="Haridas S."/>
            <person name="Hughes K."/>
            <person name="Justo A."/>
            <person name="Karasinski D."/>
            <person name="Kautmanova I."/>
            <person name="Kiss B."/>
            <person name="Kocsube S."/>
            <person name="Kotiranta H."/>
            <person name="LaButti K.M."/>
            <person name="Lechner B.E."/>
            <person name="Liimatainen K."/>
            <person name="Lipzen A."/>
            <person name="Lukacs Z."/>
            <person name="Mihaltcheva S."/>
            <person name="Morgado L.N."/>
            <person name="Niskanen T."/>
            <person name="Noordeloos M.E."/>
            <person name="Ohm R.A."/>
            <person name="Ortiz-Santana B."/>
            <person name="Ovrebo C."/>
            <person name="Racz N."/>
            <person name="Riley R."/>
            <person name="Savchenko A."/>
            <person name="Shiryaev A."/>
            <person name="Soop K."/>
            <person name="Spirin V."/>
            <person name="Szebenyi C."/>
            <person name="Tomsovsky M."/>
            <person name="Tulloss R.E."/>
            <person name="Uehling J."/>
            <person name="Grigoriev I.V."/>
            <person name="Vagvolgyi C."/>
            <person name="Papp T."/>
            <person name="Martin F.M."/>
            <person name="Miettinen O."/>
            <person name="Hibbett D.S."/>
            <person name="Nagy L.G."/>
        </authorList>
    </citation>
    <scope>NUCLEOTIDE SEQUENCE [LARGE SCALE GENOMIC DNA]</scope>
    <source>
        <strain evidence="2 3">CBS 166.37</strain>
    </source>
</reference>
<accession>A0A5C3LVU9</accession>
<dbReference type="EMBL" id="ML213613">
    <property type="protein sequence ID" value="TFK36493.1"/>
    <property type="molecule type" value="Genomic_DNA"/>
</dbReference>